<dbReference type="AlphaFoldDB" id="A0A1C3W8B9"/>
<dbReference type="OrthoDB" id="9772439at2"/>
<dbReference type="EMBL" id="FMAC01000013">
    <property type="protein sequence ID" value="SCB36125.1"/>
    <property type="molecule type" value="Genomic_DNA"/>
</dbReference>
<dbReference type="InterPro" id="IPR015421">
    <property type="entry name" value="PyrdxlP-dep_Trfase_major"/>
</dbReference>
<dbReference type="EC" id="2.6.1.52" evidence="4"/>
<keyword evidence="6 13" id="KW-0032">Aminotransferase</keyword>
<feature type="region of interest" description="Disordered" evidence="12">
    <location>
        <begin position="1"/>
        <end position="22"/>
    </location>
</feature>
<dbReference type="GO" id="GO:0008453">
    <property type="term" value="F:alanine-glyoxylate transaminase activity"/>
    <property type="evidence" value="ECO:0007669"/>
    <property type="project" value="TreeGrafter"/>
</dbReference>
<evidence type="ECO:0000256" key="11">
    <source>
        <dbReference type="ARBA" id="ARBA00049007"/>
    </source>
</evidence>
<evidence type="ECO:0000313" key="14">
    <source>
        <dbReference type="Proteomes" id="UP000186228"/>
    </source>
</evidence>
<gene>
    <name evidence="13" type="ORF">GA0061100_1136</name>
</gene>
<dbReference type="InterPro" id="IPR015422">
    <property type="entry name" value="PyrdxlP-dep_Trfase_small"/>
</dbReference>
<dbReference type="Gene3D" id="3.40.640.10">
    <property type="entry name" value="Type I PLP-dependent aspartate aminotransferase-like (Major domain)"/>
    <property type="match status" value="1"/>
</dbReference>
<dbReference type="GO" id="GO:0019265">
    <property type="term" value="P:glycine biosynthetic process, by transamination of glyoxylate"/>
    <property type="evidence" value="ECO:0007669"/>
    <property type="project" value="TreeGrafter"/>
</dbReference>
<protein>
    <recommendedName>
        <fullName evidence="4">phosphoserine transaminase</fullName>
        <ecNumber evidence="4">2.6.1.52</ecNumber>
    </recommendedName>
</protein>
<evidence type="ECO:0000313" key="13">
    <source>
        <dbReference type="EMBL" id="SCB36125.1"/>
    </source>
</evidence>
<comment type="pathway">
    <text evidence="2">Amino-acid biosynthesis; L-serine biosynthesis; L-serine from 3-phospho-D-glycerate: step 2/3.</text>
</comment>
<evidence type="ECO:0000256" key="6">
    <source>
        <dbReference type="ARBA" id="ARBA00022576"/>
    </source>
</evidence>
<dbReference type="Proteomes" id="UP000186228">
    <property type="component" value="Unassembled WGS sequence"/>
</dbReference>
<comment type="cofactor">
    <cofactor evidence="1">
        <name>pyridoxal 5'-phosphate</name>
        <dbReference type="ChEBI" id="CHEBI:597326"/>
    </cofactor>
</comment>
<evidence type="ECO:0000256" key="1">
    <source>
        <dbReference type="ARBA" id="ARBA00001933"/>
    </source>
</evidence>
<evidence type="ECO:0000256" key="8">
    <source>
        <dbReference type="ARBA" id="ARBA00022679"/>
    </source>
</evidence>
<evidence type="ECO:0000256" key="7">
    <source>
        <dbReference type="ARBA" id="ARBA00022605"/>
    </source>
</evidence>
<organism evidence="13 14">
    <name type="scientific">Rhizobium hainanense</name>
    <dbReference type="NCBI Taxonomy" id="52131"/>
    <lineage>
        <taxon>Bacteria</taxon>
        <taxon>Pseudomonadati</taxon>
        <taxon>Pseudomonadota</taxon>
        <taxon>Alphaproteobacteria</taxon>
        <taxon>Hyphomicrobiales</taxon>
        <taxon>Rhizobiaceae</taxon>
        <taxon>Rhizobium/Agrobacterium group</taxon>
        <taxon>Rhizobium</taxon>
    </lineage>
</organism>
<name>A0A1C3W8B9_9HYPH</name>
<evidence type="ECO:0000256" key="10">
    <source>
        <dbReference type="ARBA" id="ARBA00023299"/>
    </source>
</evidence>
<keyword evidence="5" id="KW-0963">Cytoplasm</keyword>
<keyword evidence="14" id="KW-1185">Reference proteome</keyword>
<dbReference type="InterPro" id="IPR022278">
    <property type="entry name" value="Pser_aminoTfrase"/>
</dbReference>
<dbReference type="NCBIfam" id="NF002841">
    <property type="entry name" value="PRK03080.1-2"/>
    <property type="match status" value="1"/>
</dbReference>
<dbReference type="InterPro" id="IPR006271">
    <property type="entry name" value="Pser_aminoTfrase_methanosarc"/>
</dbReference>
<dbReference type="CDD" id="cd01494">
    <property type="entry name" value="AAT_I"/>
    <property type="match status" value="1"/>
</dbReference>
<dbReference type="NCBIfam" id="TIGR01365">
    <property type="entry name" value="serC_2"/>
    <property type="match status" value="1"/>
</dbReference>
<dbReference type="PANTHER" id="PTHR21152">
    <property type="entry name" value="AMINOTRANSFERASE CLASS V"/>
    <property type="match status" value="1"/>
</dbReference>
<dbReference type="RefSeq" id="WP_075856235.1">
    <property type="nucleotide sequence ID" value="NZ_FMAC01000013.1"/>
</dbReference>
<comment type="catalytic activity">
    <reaction evidence="11">
        <text>O-phospho-L-serine + 2-oxoglutarate = 3-phosphooxypyruvate + L-glutamate</text>
        <dbReference type="Rhea" id="RHEA:14329"/>
        <dbReference type="ChEBI" id="CHEBI:16810"/>
        <dbReference type="ChEBI" id="CHEBI:18110"/>
        <dbReference type="ChEBI" id="CHEBI:29985"/>
        <dbReference type="ChEBI" id="CHEBI:57524"/>
        <dbReference type="EC" id="2.6.1.52"/>
    </reaction>
</comment>
<dbReference type="PIRSF" id="PIRSF000525">
    <property type="entry name" value="SerC"/>
    <property type="match status" value="1"/>
</dbReference>
<sequence length="390" mass="42890">MAATPAKPSTKPSSPNFSSGPCRKRPGWTFNVLEGAILGRSHRSNEGKAKLREVIDLTREVLEIPEDYRIGIVPGSDTGAVEMALWGLLGARGVDVFAWESFGDDWVKDIAQELELEDRRVFQSPYGELPDLLQADPSRDVVFTWNGTTSGVRVPDADWIDDSRTGLTICDATSAAFAMDLPWAKLDVTTWSWQKVLGGEGAHGMIVMSPRAIARLTDHVPRWPLPKLYRMVSRGLVSEGLFVGETINTPSLLAVEDAIDGLRWARDIGGMPALKARCQENFNRAAEWVSRNDWCDFLADREEIRSQTSLCLKIVDPDLTGNVAEQTKLAGAIVAKLAEENIAFDVGAYRTAPPGFRFWGGATVDARDLGLALEWLGWAYSETRRANANG</sequence>
<evidence type="ECO:0000256" key="9">
    <source>
        <dbReference type="ARBA" id="ARBA00022898"/>
    </source>
</evidence>
<evidence type="ECO:0000256" key="12">
    <source>
        <dbReference type="SAM" id="MobiDB-lite"/>
    </source>
</evidence>
<accession>A0A1C3W8B9</accession>
<dbReference type="PANTHER" id="PTHR21152:SF40">
    <property type="entry name" value="ALANINE--GLYOXYLATE AMINOTRANSFERASE"/>
    <property type="match status" value="1"/>
</dbReference>
<feature type="compositionally biased region" description="Low complexity" evidence="12">
    <location>
        <begin position="1"/>
        <end position="15"/>
    </location>
</feature>
<evidence type="ECO:0000256" key="5">
    <source>
        <dbReference type="ARBA" id="ARBA00022490"/>
    </source>
</evidence>
<evidence type="ECO:0000256" key="3">
    <source>
        <dbReference type="ARBA" id="ARBA00006904"/>
    </source>
</evidence>
<comment type="similarity">
    <text evidence="3">Belongs to the class-V pyridoxal-phosphate-dependent aminotransferase family. SerC subfamily.</text>
</comment>
<dbReference type="InterPro" id="IPR015424">
    <property type="entry name" value="PyrdxlP-dep_Trfase"/>
</dbReference>
<keyword evidence="10" id="KW-0718">Serine biosynthesis</keyword>
<dbReference type="GO" id="GO:0004760">
    <property type="term" value="F:L-serine-pyruvate transaminase activity"/>
    <property type="evidence" value="ECO:0007669"/>
    <property type="project" value="TreeGrafter"/>
</dbReference>
<dbReference type="GO" id="GO:0006564">
    <property type="term" value="P:L-serine biosynthetic process"/>
    <property type="evidence" value="ECO:0007669"/>
    <property type="project" value="UniProtKB-KW"/>
</dbReference>
<dbReference type="UniPathway" id="UPA00135">
    <property type="reaction ID" value="UER00197"/>
</dbReference>
<proteinExistence type="inferred from homology"/>
<evidence type="ECO:0000256" key="4">
    <source>
        <dbReference type="ARBA" id="ARBA00013030"/>
    </source>
</evidence>
<keyword evidence="9" id="KW-0663">Pyridoxal phosphate</keyword>
<dbReference type="SUPFAM" id="SSF53383">
    <property type="entry name" value="PLP-dependent transferases"/>
    <property type="match status" value="1"/>
</dbReference>
<keyword evidence="7" id="KW-0028">Amino-acid biosynthesis</keyword>
<reference evidence="14" key="1">
    <citation type="submission" date="2016-08" db="EMBL/GenBank/DDBJ databases">
        <authorList>
            <person name="Varghese N."/>
            <person name="Submissions Spin"/>
        </authorList>
    </citation>
    <scope>NUCLEOTIDE SEQUENCE [LARGE SCALE GENOMIC DNA]</scope>
    <source>
        <strain evidence="14">CCBAU 57015</strain>
    </source>
</reference>
<dbReference type="GO" id="GO:0004648">
    <property type="term" value="F:O-phospho-L-serine:2-oxoglutarate aminotransferase activity"/>
    <property type="evidence" value="ECO:0007669"/>
    <property type="project" value="UniProtKB-EC"/>
</dbReference>
<dbReference type="STRING" id="52131.GA0061100_1136"/>
<evidence type="ECO:0000256" key="2">
    <source>
        <dbReference type="ARBA" id="ARBA00005099"/>
    </source>
</evidence>
<keyword evidence="8 13" id="KW-0808">Transferase</keyword>
<dbReference type="Gene3D" id="3.90.1150.10">
    <property type="entry name" value="Aspartate Aminotransferase, domain 1"/>
    <property type="match status" value="1"/>
</dbReference>